<reference evidence="1 3" key="1">
    <citation type="submission" date="2012-04" db="EMBL/GenBank/DDBJ databases">
        <title>The Genome Sequence of Bacillus cereus BAG5X1-1.</title>
        <authorList>
            <consortium name="The Broad Institute Genome Sequencing Platform"/>
            <consortium name="The Broad Institute Genome Sequencing Center for Infectious Disease"/>
            <person name="Feldgarden M."/>
            <person name="Van der Auwera G.A."/>
            <person name="Mahillon J."/>
            <person name="Duprez V."/>
            <person name="Timmery S."/>
            <person name="Mattelet C."/>
            <person name="Dierick K."/>
            <person name="Sun M."/>
            <person name="Yu Z."/>
            <person name="Zhu L."/>
            <person name="Hu X."/>
            <person name="Shank E.B."/>
            <person name="Swiecicka I."/>
            <person name="Hansen B.M."/>
            <person name="Andrup L."/>
            <person name="Young S.K."/>
            <person name="Zeng Q."/>
            <person name="Gargeya S."/>
            <person name="Fitzgerald M."/>
            <person name="Haas B."/>
            <person name="Abouelleil A."/>
            <person name="Alvarado L."/>
            <person name="Arachchi H.M."/>
            <person name="Berlin A."/>
            <person name="Chapman S.B."/>
            <person name="Goldberg J."/>
            <person name="Griggs A."/>
            <person name="Gujja S."/>
            <person name="Hansen M."/>
            <person name="Howarth C."/>
            <person name="Imamovic A."/>
            <person name="Larimer J."/>
            <person name="McCowen C."/>
            <person name="Montmayeur A."/>
            <person name="Murphy C."/>
            <person name="Neiman D."/>
            <person name="Pearson M."/>
            <person name="Priest M."/>
            <person name="Roberts A."/>
            <person name="Saif S."/>
            <person name="Shea T."/>
            <person name="Sisk P."/>
            <person name="Sykes S."/>
            <person name="Wortman J."/>
            <person name="Nusbaum C."/>
            <person name="Birren B."/>
        </authorList>
    </citation>
    <scope>NUCLEOTIDE SEQUENCE [LARGE SCALE GENOMIC DNA]</scope>
    <source>
        <strain evidence="1 3">BAG5X1-1</strain>
    </source>
</reference>
<evidence type="ECO:0000313" key="3">
    <source>
        <dbReference type="Proteomes" id="UP000006600"/>
    </source>
</evidence>
<dbReference type="Proteomes" id="UP000006600">
    <property type="component" value="Unassembled WGS sequence"/>
</dbReference>
<sequence length="55" mass="6733">MKRNKGTLKRFNFLKNKYLQKYLFELKYELQRFDIIRQNDIIFQNITTTGSDVSI</sequence>
<organism evidence="1 3">
    <name type="scientific">Bacillus cereus BAG5X1-1</name>
    <dbReference type="NCBI Taxonomy" id="1053189"/>
    <lineage>
        <taxon>Bacteria</taxon>
        <taxon>Bacillati</taxon>
        <taxon>Bacillota</taxon>
        <taxon>Bacilli</taxon>
        <taxon>Bacillales</taxon>
        <taxon>Bacillaceae</taxon>
        <taxon>Bacillus</taxon>
        <taxon>Bacillus cereus group</taxon>
    </lineage>
</organism>
<evidence type="ECO:0000313" key="1">
    <source>
        <dbReference type="EMBL" id="EJQ35439.1"/>
    </source>
</evidence>
<dbReference type="EMBL" id="AHDJ01000069">
    <property type="protein sequence ID" value="EJQ36483.1"/>
    <property type="molecule type" value="Genomic_DNA"/>
</dbReference>
<evidence type="ECO:0000313" key="2">
    <source>
        <dbReference type="EMBL" id="EJQ36483.1"/>
    </source>
</evidence>
<dbReference type="EMBL" id="AHDJ01000080">
    <property type="protein sequence ID" value="EJQ35439.1"/>
    <property type="molecule type" value="Genomic_DNA"/>
</dbReference>
<dbReference type="HOGENOM" id="CLU_3022147_0_0_9"/>
<comment type="caution">
    <text evidence="1">The sequence shown here is derived from an EMBL/GenBank/DDBJ whole genome shotgun (WGS) entry which is preliminary data.</text>
</comment>
<dbReference type="AlphaFoldDB" id="J8AA10"/>
<gene>
    <name evidence="2" type="ORF">IEE_05380</name>
    <name evidence="1" type="ORF">IEE_05534</name>
</gene>
<name>J8AA10_BACCE</name>
<accession>J8AA10</accession>
<protein>
    <submittedName>
        <fullName evidence="1">Uncharacterized protein</fullName>
    </submittedName>
</protein>
<proteinExistence type="predicted"/>